<evidence type="ECO:0000256" key="1">
    <source>
        <dbReference type="SAM" id="MobiDB-lite"/>
    </source>
</evidence>
<reference evidence="2 4" key="1">
    <citation type="journal article" date="2014" name="BMC Genomics">
        <title>Genome sequence of Anopheles sinensis provides insight into genetics basis of mosquito competence for malaria parasites.</title>
        <authorList>
            <person name="Zhou D."/>
            <person name="Zhang D."/>
            <person name="Ding G."/>
            <person name="Shi L."/>
            <person name="Hou Q."/>
            <person name="Ye Y."/>
            <person name="Xu Y."/>
            <person name="Zhou H."/>
            <person name="Xiong C."/>
            <person name="Li S."/>
            <person name="Yu J."/>
            <person name="Hong S."/>
            <person name="Yu X."/>
            <person name="Zou P."/>
            <person name="Chen C."/>
            <person name="Chang X."/>
            <person name="Wang W."/>
            <person name="Lv Y."/>
            <person name="Sun Y."/>
            <person name="Ma L."/>
            <person name="Shen B."/>
            <person name="Zhu C."/>
        </authorList>
    </citation>
    <scope>NUCLEOTIDE SEQUENCE [LARGE SCALE GENOMIC DNA]</scope>
</reference>
<dbReference type="VEuPathDB" id="VectorBase:ASIC015816"/>
<dbReference type="EMBL" id="KE525333">
    <property type="protein sequence ID" value="KFB47748.1"/>
    <property type="molecule type" value="Genomic_DNA"/>
</dbReference>
<gene>
    <name evidence="2" type="ORF">ZHAS_00015816</name>
</gene>
<feature type="region of interest" description="Disordered" evidence="1">
    <location>
        <begin position="1"/>
        <end position="21"/>
    </location>
</feature>
<name>A0A084WC04_ANOSI</name>
<evidence type="ECO:0000313" key="2">
    <source>
        <dbReference type="EMBL" id="KFB47748.1"/>
    </source>
</evidence>
<feature type="region of interest" description="Disordered" evidence="1">
    <location>
        <begin position="44"/>
        <end position="75"/>
    </location>
</feature>
<evidence type="ECO:0000313" key="3">
    <source>
        <dbReference type="EnsemblMetazoa" id="ASIC015816-PA"/>
    </source>
</evidence>
<accession>A0A084WC04</accession>
<sequence>MARVGKTATQLRPSEPDPSLGKFSFSYAPAWSRNGAIRHSIPQSTTTTFSHSHTHCHRAIPEGEDPAGIRPMARSAHSNEISWRNLCCRRKYAAANQISLGLRICGLPWPRFPHRRLEYVASPGGPE</sequence>
<keyword evidence="4" id="KW-1185">Reference proteome</keyword>
<reference evidence="3" key="2">
    <citation type="submission" date="2020-05" db="UniProtKB">
        <authorList>
            <consortium name="EnsemblMetazoa"/>
        </authorList>
    </citation>
    <scope>IDENTIFICATION</scope>
</reference>
<evidence type="ECO:0000313" key="4">
    <source>
        <dbReference type="Proteomes" id="UP000030765"/>
    </source>
</evidence>
<dbReference type="AlphaFoldDB" id="A0A084WC04"/>
<organism evidence="2">
    <name type="scientific">Anopheles sinensis</name>
    <name type="common">Mosquito</name>
    <dbReference type="NCBI Taxonomy" id="74873"/>
    <lineage>
        <taxon>Eukaryota</taxon>
        <taxon>Metazoa</taxon>
        <taxon>Ecdysozoa</taxon>
        <taxon>Arthropoda</taxon>
        <taxon>Hexapoda</taxon>
        <taxon>Insecta</taxon>
        <taxon>Pterygota</taxon>
        <taxon>Neoptera</taxon>
        <taxon>Endopterygota</taxon>
        <taxon>Diptera</taxon>
        <taxon>Nematocera</taxon>
        <taxon>Culicoidea</taxon>
        <taxon>Culicidae</taxon>
        <taxon>Anophelinae</taxon>
        <taxon>Anopheles</taxon>
    </lineage>
</organism>
<proteinExistence type="predicted"/>
<protein>
    <submittedName>
        <fullName evidence="2 3">NHL repeat protein</fullName>
    </submittedName>
</protein>
<dbReference type="EMBL" id="ATLV01022535">
    <property type="status" value="NOT_ANNOTATED_CDS"/>
    <property type="molecule type" value="Genomic_DNA"/>
</dbReference>
<dbReference type="Proteomes" id="UP000030765">
    <property type="component" value="Unassembled WGS sequence"/>
</dbReference>
<dbReference type="EnsemblMetazoa" id="ASIC015816-RA">
    <property type="protein sequence ID" value="ASIC015816-PA"/>
    <property type="gene ID" value="ASIC015816"/>
</dbReference>